<organism evidence="1 2">
    <name type="scientific">Hevea brasiliensis</name>
    <name type="common">Para rubber tree</name>
    <name type="synonym">Siphonia brasiliensis</name>
    <dbReference type="NCBI Taxonomy" id="3981"/>
    <lineage>
        <taxon>Eukaryota</taxon>
        <taxon>Viridiplantae</taxon>
        <taxon>Streptophyta</taxon>
        <taxon>Embryophyta</taxon>
        <taxon>Tracheophyta</taxon>
        <taxon>Spermatophyta</taxon>
        <taxon>Magnoliopsida</taxon>
        <taxon>eudicotyledons</taxon>
        <taxon>Gunneridae</taxon>
        <taxon>Pentapetalae</taxon>
        <taxon>rosids</taxon>
        <taxon>fabids</taxon>
        <taxon>Malpighiales</taxon>
        <taxon>Euphorbiaceae</taxon>
        <taxon>Crotonoideae</taxon>
        <taxon>Micrandreae</taxon>
        <taxon>Hevea</taxon>
    </lineage>
</organism>
<dbReference type="Gene3D" id="3.10.129.10">
    <property type="entry name" value="Hotdog Thioesterase"/>
    <property type="match status" value="1"/>
</dbReference>
<gene>
    <name evidence="1" type="ORF">GH714_018297</name>
</gene>
<accession>A0A6A6MCA7</accession>
<protein>
    <submittedName>
        <fullName evidence="1">Uncharacterized protein</fullName>
    </submittedName>
</protein>
<comment type="caution">
    <text evidence="1">The sequence shown here is derived from an EMBL/GenBank/DDBJ whole genome shotgun (WGS) entry which is preliminary data.</text>
</comment>
<dbReference type="PANTHER" id="PTHR31727">
    <property type="entry name" value="OLEOYL-ACYL CARRIER PROTEIN THIOESTERASE 1, CHLOROPLASTIC"/>
    <property type="match status" value="1"/>
</dbReference>
<dbReference type="SUPFAM" id="SSF54637">
    <property type="entry name" value="Thioesterase/thiol ester dehydrase-isomerase"/>
    <property type="match status" value="1"/>
</dbReference>
<keyword evidence="2" id="KW-1185">Reference proteome</keyword>
<proteinExistence type="predicted"/>
<dbReference type="GO" id="GO:0000036">
    <property type="term" value="F:acyl carrier activity"/>
    <property type="evidence" value="ECO:0007669"/>
    <property type="project" value="TreeGrafter"/>
</dbReference>
<dbReference type="AlphaFoldDB" id="A0A6A6MCA7"/>
<dbReference type="Proteomes" id="UP000467840">
    <property type="component" value="Chromosome 14"/>
</dbReference>
<dbReference type="GO" id="GO:0016297">
    <property type="term" value="F:fatty acyl-[ACP] hydrolase activity"/>
    <property type="evidence" value="ECO:0007669"/>
    <property type="project" value="InterPro"/>
</dbReference>
<dbReference type="InterPro" id="IPR045023">
    <property type="entry name" value="FATA/B"/>
</dbReference>
<sequence>MDLGLPGMVRNNLIWVVSKLQVQVDQYPICVIKENSSAGGTSCRGEVVEIDTWVGASGKNGMKRDWLIRSQATGHVFARATSCLKQANDIPQLNGFSLASEIMERNGLLGSVDKVFLSMEDWALPKDDIQSEIKNAKSAPGVVPSSIPSCRSASTSLLDGGFCASSAEDAVRSRL</sequence>
<evidence type="ECO:0000313" key="1">
    <source>
        <dbReference type="EMBL" id="KAF2310904.1"/>
    </source>
</evidence>
<name>A0A6A6MCA7_HEVBR</name>
<evidence type="ECO:0000313" key="2">
    <source>
        <dbReference type="Proteomes" id="UP000467840"/>
    </source>
</evidence>
<dbReference type="InterPro" id="IPR029069">
    <property type="entry name" value="HotDog_dom_sf"/>
</dbReference>
<reference evidence="1 2" key="1">
    <citation type="journal article" date="2020" name="Mol. Plant">
        <title>The Chromosome-Based Rubber Tree Genome Provides New Insights into Spurge Genome Evolution and Rubber Biosynthesis.</title>
        <authorList>
            <person name="Liu J."/>
            <person name="Shi C."/>
            <person name="Shi C.C."/>
            <person name="Li W."/>
            <person name="Zhang Q.J."/>
            <person name="Zhang Y."/>
            <person name="Li K."/>
            <person name="Lu H.F."/>
            <person name="Shi C."/>
            <person name="Zhu S.T."/>
            <person name="Xiao Z.Y."/>
            <person name="Nan H."/>
            <person name="Yue Y."/>
            <person name="Zhu X.G."/>
            <person name="Wu Y."/>
            <person name="Hong X.N."/>
            <person name="Fan G.Y."/>
            <person name="Tong Y."/>
            <person name="Zhang D."/>
            <person name="Mao C.L."/>
            <person name="Liu Y.L."/>
            <person name="Hao S.J."/>
            <person name="Liu W.Q."/>
            <person name="Lv M.Q."/>
            <person name="Zhang H.B."/>
            <person name="Liu Y."/>
            <person name="Hu-Tang G.R."/>
            <person name="Wang J.P."/>
            <person name="Wang J.H."/>
            <person name="Sun Y.H."/>
            <person name="Ni S.B."/>
            <person name="Chen W.B."/>
            <person name="Zhang X.C."/>
            <person name="Jiao Y.N."/>
            <person name="Eichler E.E."/>
            <person name="Li G.H."/>
            <person name="Liu X."/>
            <person name="Gao L.Z."/>
        </authorList>
    </citation>
    <scope>NUCLEOTIDE SEQUENCE [LARGE SCALE GENOMIC DNA]</scope>
    <source>
        <strain evidence="2">cv. GT1</strain>
        <tissue evidence="1">Leaf</tissue>
    </source>
</reference>
<dbReference type="PANTHER" id="PTHR31727:SF10">
    <property type="entry name" value="ACYL-[ACYL-CARRIER-PROTEIN] HYDROLASE"/>
    <property type="match status" value="1"/>
</dbReference>
<dbReference type="EMBL" id="JAAGAX010000006">
    <property type="protein sequence ID" value="KAF2310904.1"/>
    <property type="molecule type" value="Genomic_DNA"/>
</dbReference>